<keyword evidence="1" id="KW-0732">Signal</keyword>
<dbReference type="AlphaFoldDB" id="A0AAW2FUR8"/>
<gene>
    <name evidence="2" type="ORF">PUN28_009314</name>
</gene>
<sequence length="152" mass="17294">MRALRRQRVVSLLVLLLRESTIHSPFAREKMRIRGAKRIAADASAKTTDDGKRARASRSGVARRGRVRETTPTAIRRRDRTSVGYLIERGRCLSRLTTSHHTLLLAYRRVSLSSLCVPCCGWRLVSECTPLLLSRQLLFKYVPLPCCGWLHP</sequence>
<feature type="signal peptide" evidence="1">
    <location>
        <begin position="1"/>
        <end position="22"/>
    </location>
</feature>
<accession>A0AAW2FUR8</accession>
<name>A0AAW2FUR8_9HYME</name>
<dbReference type="EMBL" id="JADYXP020000008">
    <property type="protein sequence ID" value="KAL0118556.1"/>
    <property type="molecule type" value="Genomic_DNA"/>
</dbReference>
<evidence type="ECO:0000313" key="3">
    <source>
        <dbReference type="Proteomes" id="UP001430953"/>
    </source>
</evidence>
<feature type="chain" id="PRO_5043957461" description="Secreted protein" evidence="1">
    <location>
        <begin position="23"/>
        <end position="152"/>
    </location>
</feature>
<dbReference type="Proteomes" id="UP001430953">
    <property type="component" value="Unassembled WGS sequence"/>
</dbReference>
<keyword evidence="3" id="KW-1185">Reference proteome</keyword>
<comment type="caution">
    <text evidence="2">The sequence shown here is derived from an EMBL/GenBank/DDBJ whole genome shotgun (WGS) entry which is preliminary data.</text>
</comment>
<evidence type="ECO:0000313" key="2">
    <source>
        <dbReference type="EMBL" id="KAL0118556.1"/>
    </source>
</evidence>
<proteinExistence type="predicted"/>
<reference evidence="2 3" key="1">
    <citation type="submission" date="2023-03" db="EMBL/GenBank/DDBJ databases">
        <title>High recombination rates correlate with genetic variation in Cardiocondyla obscurior ants.</title>
        <authorList>
            <person name="Errbii M."/>
        </authorList>
    </citation>
    <scope>NUCLEOTIDE SEQUENCE [LARGE SCALE GENOMIC DNA]</scope>
    <source>
        <strain evidence="2">Alpha-2009</strain>
        <tissue evidence="2">Whole body</tissue>
    </source>
</reference>
<protein>
    <recommendedName>
        <fullName evidence="4">Secreted protein</fullName>
    </recommendedName>
</protein>
<evidence type="ECO:0000256" key="1">
    <source>
        <dbReference type="SAM" id="SignalP"/>
    </source>
</evidence>
<evidence type="ECO:0008006" key="4">
    <source>
        <dbReference type="Google" id="ProtNLM"/>
    </source>
</evidence>
<organism evidence="2 3">
    <name type="scientific">Cardiocondyla obscurior</name>
    <dbReference type="NCBI Taxonomy" id="286306"/>
    <lineage>
        <taxon>Eukaryota</taxon>
        <taxon>Metazoa</taxon>
        <taxon>Ecdysozoa</taxon>
        <taxon>Arthropoda</taxon>
        <taxon>Hexapoda</taxon>
        <taxon>Insecta</taxon>
        <taxon>Pterygota</taxon>
        <taxon>Neoptera</taxon>
        <taxon>Endopterygota</taxon>
        <taxon>Hymenoptera</taxon>
        <taxon>Apocrita</taxon>
        <taxon>Aculeata</taxon>
        <taxon>Formicoidea</taxon>
        <taxon>Formicidae</taxon>
        <taxon>Myrmicinae</taxon>
        <taxon>Cardiocondyla</taxon>
    </lineage>
</organism>